<proteinExistence type="predicted"/>
<organism evidence="2 3">
    <name type="scientific">Deinococcus arcticus</name>
    <dbReference type="NCBI Taxonomy" id="2136176"/>
    <lineage>
        <taxon>Bacteria</taxon>
        <taxon>Thermotogati</taxon>
        <taxon>Deinococcota</taxon>
        <taxon>Deinococci</taxon>
        <taxon>Deinococcales</taxon>
        <taxon>Deinococcaceae</taxon>
        <taxon>Deinococcus</taxon>
    </lineage>
</organism>
<dbReference type="Gene3D" id="3.30.420.10">
    <property type="entry name" value="Ribonuclease H-like superfamily/Ribonuclease H"/>
    <property type="match status" value="1"/>
</dbReference>
<comment type="caution">
    <text evidence="2">The sequence shown here is derived from an EMBL/GenBank/DDBJ whole genome shotgun (WGS) entry which is preliminary data.</text>
</comment>
<name>A0A2T3W3J5_9DEIO</name>
<dbReference type="GO" id="GO:0003676">
    <property type="term" value="F:nucleic acid binding"/>
    <property type="evidence" value="ECO:0007669"/>
    <property type="project" value="InterPro"/>
</dbReference>
<dbReference type="AlphaFoldDB" id="A0A2T3W3J5"/>
<dbReference type="OrthoDB" id="64529at2"/>
<evidence type="ECO:0000313" key="3">
    <source>
        <dbReference type="Proteomes" id="UP000240317"/>
    </source>
</evidence>
<reference evidence="2 3" key="1">
    <citation type="submission" date="2018-03" db="EMBL/GenBank/DDBJ databases">
        <title>Draft genome of Deinococcus sp. OD32.</title>
        <authorList>
            <person name="Wang X.-P."/>
            <person name="Du Z.-J."/>
        </authorList>
    </citation>
    <scope>NUCLEOTIDE SEQUENCE [LARGE SCALE GENOMIC DNA]</scope>
    <source>
        <strain evidence="2 3">OD32</strain>
    </source>
</reference>
<evidence type="ECO:0000259" key="1">
    <source>
        <dbReference type="Pfam" id="PF13358"/>
    </source>
</evidence>
<dbReference type="EMBL" id="PYSV01000041">
    <property type="protein sequence ID" value="PTA66333.1"/>
    <property type="molecule type" value="Genomic_DNA"/>
</dbReference>
<feature type="domain" description="Tc1-like transposase DDE" evidence="1">
    <location>
        <begin position="2"/>
        <end position="151"/>
    </location>
</feature>
<dbReference type="Pfam" id="PF13358">
    <property type="entry name" value="DDE_3"/>
    <property type="match status" value="1"/>
</dbReference>
<dbReference type="InterPro" id="IPR036397">
    <property type="entry name" value="RNaseH_sf"/>
</dbReference>
<protein>
    <recommendedName>
        <fullName evidence="1">Tc1-like transposase DDE domain-containing protein</fullName>
    </recommendedName>
</protein>
<dbReference type="RefSeq" id="WP_158263865.1">
    <property type="nucleotide sequence ID" value="NZ_PYSV01000041.1"/>
</dbReference>
<sequence length="167" mass="18599">MSFLDQTGLGLMLSIGSTWTPRGSGCQFEIPTRWGSSGRINLMGCFTFDGAETRLDVRELNGNCTGEQVMAFLDTVARTCEPQRLTVVVLDNAPFHKGAALRGKIPQWEAQGLYRRYLPPYAPMLNHIETVWRQLKGFLMPRRCYDSVAQLRDALGAALTALGARFI</sequence>
<dbReference type="InterPro" id="IPR038717">
    <property type="entry name" value="Tc1-like_DDE_dom"/>
</dbReference>
<keyword evidence="3" id="KW-1185">Reference proteome</keyword>
<dbReference type="Proteomes" id="UP000240317">
    <property type="component" value="Unassembled WGS sequence"/>
</dbReference>
<accession>A0A2T3W3J5</accession>
<evidence type="ECO:0000313" key="2">
    <source>
        <dbReference type="EMBL" id="PTA66333.1"/>
    </source>
</evidence>
<gene>
    <name evidence="2" type="ORF">C8263_18495</name>
</gene>